<dbReference type="SMART" id="SM00382">
    <property type="entry name" value="AAA"/>
    <property type="match status" value="1"/>
</dbReference>
<dbReference type="InterPro" id="IPR003593">
    <property type="entry name" value="AAA+_ATPase"/>
</dbReference>
<keyword evidence="2" id="KW-0547">Nucleotide-binding</keyword>
<dbReference type="EMBL" id="JAGIOP010000003">
    <property type="protein sequence ID" value="MBP2456204.1"/>
    <property type="molecule type" value="Genomic_DNA"/>
</dbReference>
<dbReference type="CDD" id="cd00009">
    <property type="entry name" value="AAA"/>
    <property type="match status" value="1"/>
</dbReference>
<comment type="caution">
    <text evidence="5">The sequence shown here is derived from an EMBL/GenBank/DDBJ whole genome shotgun (WGS) entry which is preliminary data.</text>
</comment>
<evidence type="ECO:0000256" key="1">
    <source>
        <dbReference type="ARBA" id="ARBA00010378"/>
    </source>
</evidence>
<dbReference type="Gene3D" id="3.40.50.300">
    <property type="entry name" value="P-loop containing nucleotide triphosphate hydrolases"/>
    <property type="match status" value="1"/>
</dbReference>
<dbReference type="InterPro" id="IPR000641">
    <property type="entry name" value="CbxX/CfxQ"/>
</dbReference>
<evidence type="ECO:0000313" key="6">
    <source>
        <dbReference type="Proteomes" id="UP000694460"/>
    </source>
</evidence>
<keyword evidence="6" id="KW-1185">Reference proteome</keyword>
<protein>
    <submittedName>
        <fullName evidence="5">Type VII secretion ATPase EccA</fullName>
    </submittedName>
</protein>
<accession>A0ABS5A5M8</accession>
<dbReference type="InterPro" id="IPR027417">
    <property type="entry name" value="P-loop_NTPase"/>
</dbReference>
<sequence>MTARDLLDRGLAALGLFGDPRDQSAALSAFRRATESDPSMCDAWVGRAAAGEVTPAVLGMAVQTRDTLHRETRRHGLSDETLRPSVGAPVGYLDLYPTTPGGLQLAWAITLISTGDYDAAEDALNSLDLRSEHAEARPITERLHLFVRATLHYVTQRWSDVVHWATQTDGTATPQIDNSLELLLGIAQTSLAQYRVALTILDPLVQRKPIAPVIVAEASFYKGLCQRCLGDETSARASFQAAILNGTLLPGAIDALADPTYAPLTTTAAAISARTEKWNPSSGPTQADIDDDEQREAAAKVLEQASSELTSLVGLTSVKAHVIELKNVQRYDQIMAQRGRTVGQAQGPLHMVLTGAPGTAKTSIARILGRMYRGMGLLRSSYFREVNRHDLVGEHIGDTEAKTRKLLEEAQGGVLFIDEAYTLYQEDNARDFGRIALDVLMTFAEEHRRDTMLCLAGYVGPMNNLMTANPGLRGRFPHTLQFPSYTPTELVEIADLIAGNYDVTITDDAREHLGSLVEYLYATPAGDAGFIEKGTEGFTLTDVLNNGRFIRNILDKSTDKMKNRLAQDDTIDLTTADLDVASTVTLDDLRGAAAIVMDSAKIPLPQHLQQA</sequence>
<dbReference type="Gene3D" id="1.10.8.60">
    <property type="match status" value="1"/>
</dbReference>
<proteinExistence type="inferred from homology"/>
<evidence type="ECO:0000313" key="5">
    <source>
        <dbReference type="EMBL" id="MBP2456204.1"/>
    </source>
</evidence>
<dbReference type="Proteomes" id="UP000694460">
    <property type="component" value="Unassembled WGS sequence"/>
</dbReference>
<comment type="similarity">
    <text evidence="1">Belongs to the CbxX/CfxQ family.</text>
</comment>
<gene>
    <name evidence="5" type="ORF">JOF57_006180</name>
</gene>
<feature type="domain" description="AAA+ ATPase" evidence="4">
    <location>
        <begin position="347"/>
        <end position="486"/>
    </location>
</feature>
<dbReference type="InterPro" id="IPR003959">
    <property type="entry name" value="ATPase_AAA_core"/>
</dbReference>
<evidence type="ECO:0000256" key="2">
    <source>
        <dbReference type="ARBA" id="ARBA00022741"/>
    </source>
</evidence>
<dbReference type="Pfam" id="PF00004">
    <property type="entry name" value="AAA"/>
    <property type="match status" value="1"/>
</dbReference>
<dbReference type="InterPro" id="IPR011990">
    <property type="entry name" value="TPR-like_helical_dom_sf"/>
</dbReference>
<evidence type="ECO:0000259" key="4">
    <source>
        <dbReference type="SMART" id="SM00382"/>
    </source>
</evidence>
<dbReference type="PANTHER" id="PTHR43392">
    <property type="entry name" value="AAA-TYPE ATPASE FAMILY PROTEIN / ANKYRIN REPEAT FAMILY PROTEIN"/>
    <property type="match status" value="1"/>
</dbReference>
<organism evidence="5 6">
    <name type="scientific">Mycolicibacterium lutetiense</name>
    <dbReference type="NCBI Taxonomy" id="1641992"/>
    <lineage>
        <taxon>Bacteria</taxon>
        <taxon>Bacillati</taxon>
        <taxon>Actinomycetota</taxon>
        <taxon>Actinomycetes</taxon>
        <taxon>Mycobacteriales</taxon>
        <taxon>Mycobacteriaceae</taxon>
        <taxon>Mycolicibacterium</taxon>
    </lineage>
</organism>
<dbReference type="PRINTS" id="PR00819">
    <property type="entry name" value="CBXCFQXSUPER"/>
</dbReference>
<dbReference type="PANTHER" id="PTHR43392:SF2">
    <property type="entry name" value="AAA-TYPE ATPASE FAMILY PROTEIN _ ANKYRIN REPEAT FAMILY PROTEIN"/>
    <property type="match status" value="1"/>
</dbReference>
<evidence type="ECO:0000256" key="3">
    <source>
        <dbReference type="ARBA" id="ARBA00022840"/>
    </source>
</evidence>
<dbReference type="Pfam" id="PF21545">
    <property type="entry name" value="T7SS_EccA1_N"/>
    <property type="match status" value="1"/>
</dbReference>
<dbReference type="Gene3D" id="1.25.40.10">
    <property type="entry name" value="Tetratricopeptide repeat domain"/>
    <property type="match status" value="1"/>
</dbReference>
<reference evidence="5 6" key="1">
    <citation type="submission" date="2021-03" db="EMBL/GenBank/DDBJ databases">
        <title>Sequencing the genomes of 1000 actinobacteria strains.</title>
        <authorList>
            <person name="Klenk H.-P."/>
        </authorList>
    </citation>
    <scope>NUCLEOTIDE SEQUENCE [LARGE SCALE GENOMIC DNA]</scope>
    <source>
        <strain evidence="5 6">DSM 46713</strain>
    </source>
</reference>
<dbReference type="RefSeq" id="WP_209923862.1">
    <property type="nucleotide sequence ID" value="NZ_JAGIOP010000003.1"/>
</dbReference>
<name>A0ABS5A5M8_9MYCO</name>
<keyword evidence="3" id="KW-0067">ATP-binding</keyword>
<dbReference type="SUPFAM" id="SSF52540">
    <property type="entry name" value="P-loop containing nucleoside triphosphate hydrolases"/>
    <property type="match status" value="1"/>
</dbReference>
<dbReference type="InterPro" id="IPR050773">
    <property type="entry name" value="CbxX/CfxQ_RuBisCO_ESX"/>
</dbReference>
<dbReference type="InterPro" id="IPR049078">
    <property type="entry name" value="T7SS_EccA1-like_N"/>
</dbReference>